<accession>A0A2S9SRS1</accession>
<comment type="similarity">
    <text evidence="1 4">Belongs to the prolyl-tRNA editing family. YbaK/EbsC subfamily.</text>
</comment>
<dbReference type="CDD" id="cd00002">
    <property type="entry name" value="YbaK_deacylase"/>
    <property type="match status" value="1"/>
</dbReference>
<dbReference type="InterPro" id="IPR007214">
    <property type="entry name" value="YbaK/aa-tRNA-synth-assoc-dom"/>
</dbReference>
<evidence type="ECO:0000259" key="5">
    <source>
        <dbReference type="Pfam" id="PF04073"/>
    </source>
</evidence>
<reference evidence="6 7" key="1">
    <citation type="submission" date="2017-09" db="EMBL/GenBank/DDBJ databases">
        <title>Reassesment of A. cryaerophilus.</title>
        <authorList>
            <person name="Perez-Cataluna A."/>
            <person name="Collado L."/>
            <person name="Salgado O."/>
            <person name="Lefinanco V."/>
            <person name="Figueras M.J."/>
        </authorList>
    </citation>
    <scope>NUCLEOTIDE SEQUENCE [LARGE SCALE GENOMIC DNA]</scope>
    <source>
        <strain evidence="6 7">LMG 9861</strain>
    </source>
</reference>
<dbReference type="GO" id="GO:0006412">
    <property type="term" value="P:translation"/>
    <property type="evidence" value="ECO:0007669"/>
    <property type="project" value="UniProtKB-KW"/>
</dbReference>
<proteinExistence type="inferred from homology"/>
<dbReference type="GO" id="GO:0016829">
    <property type="term" value="F:lyase activity"/>
    <property type="evidence" value="ECO:0007669"/>
    <property type="project" value="UniProtKB-KW"/>
</dbReference>
<dbReference type="SUPFAM" id="SSF55826">
    <property type="entry name" value="YbaK/ProRS associated domain"/>
    <property type="match status" value="1"/>
</dbReference>
<evidence type="ECO:0000256" key="4">
    <source>
        <dbReference type="PIRNR" id="PIRNR006181"/>
    </source>
</evidence>
<evidence type="ECO:0000256" key="2">
    <source>
        <dbReference type="ARBA" id="ARBA00022917"/>
    </source>
</evidence>
<comment type="caution">
    <text evidence="6">The sequence shown here is derived from an EMBL/GenBank/DDBJ whole genome shotgun (WGS) entry which is preliminary data.</text>
</comment>
<dbReference type="NCBIfam" id="TIGR00011">
    <property type="entry name" value="YbaK_EbsC"/>
    <property type="match status" value="1"/>
</dbReference>
<evidence type="ECO:0000313" key="7">
    <source>
        <dbReference type="Proteomes" id="UP000239065"/>
    </source>
</evidence>
<dbReference type="Proteomes" id="UP000239065">
    <property type="component" value="Unassembled WGS sequence"/>
</dbReference>
<evidence type="ECO:0000313" key="6">
    <source>
        <dbReference type="EMBL" id="PRM89276.1"/>
    </source>
</evidence>
<evidence type="ECO:0000256" key="1">
    <source>
        <dbReference type="ARBA" id="ARBA00009798"/>
    </source>
</evidence>
<organism evidence="6 7">
    <name type="scientific">Aliarcobacter cryaerophilus</name>
    <dbReference type="NCBI Taxonomy" id="28198"/>
    <lineage>
        <taxon>Bacteria</taxon>
        <taxon>Pseudomonadati</taxon>
        <taxon>Campylobacterota</taxon>
        <taxon>Epsilonproteobacteria</taxon>
        <taxon>Campylobacterales</taxon>
        <taxon>Arcobacteraceae</taxon>
        <taxon>Aliarcobacter</taxon>
    </lineage>
</organism>
<gene>
    <name evidence="6" type="ORF">CJ669_01895</name>
</gene>
<dbReference type="GO" id="GO:0002161">
    <property type="term" value="F:aminoacyl-tRNA deacylase activity"/>
    <property type="evidence" value="ECO:0007669"/>
    <property type="project" value="InterPro"/>
</dbReference>
<keyword evidence="2 4" id="KW-0648">Protein biosynthesis</keyword>
<feature type="domain" description="YbaK/aminoacyl-tRNA synthetase-associated" evidence="5">
    <location>
        <begin position="31"/>
        <end position="143"/>
    </location>
</feature>
<keyword evidence="3 4" id="KW-0456">Lyase</keyword>
<dbReference type="InterPro" id="IPR036754">
    <property type="entry name" value="YbaK/aa-tRNA-synt-asso_dom_sf"/>
</dbReference>
<dbReference type="Gene3D" id="3.90.960.10">
    <property type="entry name" value="YbaK/aminoacyl-tRNA synthetase-associated domain"/>
    <property type="match status" value="1"/>
</dbReference>
<dbReference type="InterPro" id="IPR004369">
    <property type="entry name" value="Prolyl-tRNA_editing_YbaK/EbsC"/>
</dbReference>
<dbReference type="Pfam" id="PF04073">
    <property type="entry name" value="tRNA_edit"/>
    <property type="match status" value="1"/>
</dbReference>
<name>A0A2S9SRS1_9BACT</name>
<dbReference type="AlphaFoldDB" id="A0A2S9SRS1"/>
<dbReference type="PANTHER" id="PTHR30411">
    <property type="entry name" value="CYTOPLASMIC PROTEIN"/>
    <property type="match status" value="1"/>
</dbReference>
<evidence type="ECO:0000256" key="3">
    <source>
        <dbReference type="ARBA" id="ARBA00023239"/>
    </source>
</evidence>
<dbReference type="PIRSF" id="PIRSF006181">
    <property type="entry name" value="EbsC_YbaK"/>
    <property type="match status" value="1"/>
</dbReference>
<protein>
    <recommendedName>
        <fullName evidence="4">Cys-tRNA(Pro)/Cys-tRNA(Cys) deacylase</fullName>
        <ecNumber evidence="4">4.2.-.-</ecNumber>
    </recommendedName>
</protein>
<dbReference type="EMBL" id="NXGJ01000001">
    <property type="protein sequence ID" value="PRM89276.1"/>
    <property type="molecule type" value="Genomic_DNA"/>
</dbReference>
<dbReference type="PANTHER" id="PTHR30411:SF0">
    <property type="entry name" value="CYS-TRNA(PRO)_CYS-TRNA(CYS) DEACYLASE YBAK"/>
    <property type="match status" value="1"/>
</dbReference>
<dbReference type="EC" id="4.2.-.-" evidence="4"/>
<dbReference type="RefSeq" id="WP_105908459.1">
    <property type="nucleotide sequence ID" value="NZ_NXGJ01000001.1"/>
</dbReference>
<sequence length="156" mass="17241">MTPAINLLKKHKCDFKIHKYEHDPACTNFGDEAVEKLGLDANQVYKTLLAELTPKELVVCVIPVSKQLSLKEVADIFGVKKAQMAQKDEAQKVTGYLLGGISPLGQKKLLRTVLDESINNFKTIFISGGKRGLDIELKPKDLEVILKAKVGRIVAK</sequence>